<dbReference type="Proteomes" id="UP001152320">
    <property type="component" value="Chromosome 13"/>
</dbReference>
<keyword evidence="6 15" id="KW-0347">Helicase</keyword>
<dbReference type="SMART" id="SM00910">
    <property type="entry name" value="HIRAN"/>
    <property type="match status" value="1"/>
</dbReference>
<dbReference type="CDD" id="cd18793">
    <property type="entry name" value="SF2_C_SNF"/>
    <property type="match status" value="1"/>
</dbReference>
<dbReference type="InterPro" id="IPR001650">
    <property type="entry name" value="Helicase_C-like"/>
</dbReference>
<dbReference type="CDD" id="cd16509">
    <property type="entry name" value="RING-HC_HLTF"/>
    <property type="match status" value="1"/>
</dbReference>
<keyword evidence="16" id="KW-1185">Reference proteome</keyword>
<evidence type="ECO:0000256" key="1">
    <source>
        <dbReference type="ARBA" id="ARBA00004123"/>
    </source>
</evidence>
<dbReference type="InterPro" id="IPR027417">
    <property type="entry name" value="P-loop_NTPase"/>
</dbReference>
<feature type="region of interest" description="Disordered" evidence="11">
    <location>
        <begin position="333"/>
        <end position="353"/>
    </location>
</feature>
<dbReference type="InterPro" id="IPR050628">
    <property type="entry name" value="SNF2_RAD54_helicase_TF"/>
</dbReference>
<dbReference type="InterPro" id="IPR014001">
    <property type="entry name" value="Helicase_ATP-bd"/>
</dbReference>
<dbReference type="InterPro" id="IPR038718">
    <property type="entry name" value="SNF2-like_sf"/>
</dbReference>
<dbReference type="InterPro" id="IPR001841">
    <property type="entry name" value="Znf_RING"/>
</dbReference>
<keyword evidence="8" id="KW-0067">ATP-binding</keyword>
<dbReference type="Pfam" id="PF08797">
    <property type="entry name" value="HIRAN"/>
    <property type="match status" value="1"/>
</dbReference>
<dbReference type="EMBL" id="JAIZAY010000013">
    <property type="protein sequence ID" value="KAJ8030290.1"/>
    <property type="molecule type" value="Genomic_DNA"/>
</dbReference>
<reference evidence="15" key="1">
    <citation type="submission" date="2021-10" db="EMBL/GenBank/DDBJ databases">
        <title>Tropical sea cucumber genome reveals ecological adaptation and Cuvierian tubules defense mechanism.</title>
        <authorList>
            <person name="Chen T."/>
        </authorList>
    </citation>
    <scope>NUCLEOTIDE SEQUENCE</scope>
    <source>
        <strain evidence="15">Nanhai2018</strain>
        <tissue evidence="15">Muscle</tissue>
    </source>
</reference>
<dbReference type="InterPro" id="IPR013083">
    <property type="entry name" value="Znf_RING/FYVE/PHD"/>
</dbReference>
<dbReference type="InterPro" id="IPR014905">
    <property type="entry name" value="HIRAN"/>
</dbReference>
<dbReference type="SUPFAM" id="SSF57850">
    <property type="entry name" value="RING/U-box"/>
    <property type="match status" value="1"/>
</dbReference>
<name>A0A9Q1BPM7_HOLLE</name>
<feature type="compositionally biased region" description="Basic residues" evidence="11">
    <location>
        <begin position="507"/>
        <end position="527"/>
    </location>
</feature>
<evidence type="ECO:0000256" key="2">
    <source>
        <dbReference type="ARBA" id="ARBA00022723"/>
    </source>
</evidence>
<dbReference type="Gene3D" id="3.30.70.2330">
    <property type="match status" value="1"/>
</dbReference>
<keyword evidence="2" id="KW-0479">Metal-binding</keyword>
<evidence type="ECO:0000256" key="7">
    <source>
        <dbReference type="ARBA" id="ARBA00022833"/>
    </source>
</evidence>
<dbReference type="SUPFAM" id="SSF52540">
    <property type="entry name" value="P-loop containing nucleoside triphosphate hydrolases"/>
    <property type="match status" value="3"/>
</dbReference>
<dbReference type="Gene3D" id="3.40.50.10810">
    <property type="entry name" value="Tandem AAA-ATPase domain"/>
    <property type="match status" value="2"/>
</dbReference>
<dbReference type="GO" id="GO:0004386">
    <property type="term" value="F:helicase activity"/>
    <property type="evidence" value="ECO:0007669"/>
    <property type="project" value="UniProtKB-KW"/>
</dbReference>
<dbReference type="Pfam" id="PF13923">
    <property type="entry name" value="zf-C3HC4_2"/>
    <property type="match status" value="1"/>
</dbReference>
<gene>
    <name evidence="15" type="ORF">HOLleu_26656</name>
</gene>
<feature type="domain" description="Helicase C-terminal" evidence="14">
    <location>
        <begin position="913"/>
        <end position="1082"/>
    </location>
</feature>
<dbReference type="SMART" id="SM00487">
    <property type="entry name" value="DEXDc"/>
    <property type="match status" value="1"/>
</dbReference>
<organism evidence="15 16">
    <name type="scientific">Holothuria leucospilota</name>
    <name type="common">Black long sea cucumber</name>
    <name type="synonym">Mertensiothuria leucospilota</name>
    <dbReference type="NCBI Taxonomy" id="206669"/>
    <lineage>
        <taxon>Eukaryota</taxon>
        <taxon>Metazoa</taxon>
        <taxon>Echinodermata</taxon>
        <taxon>Eleutherozoa</taxon>
        <taxon>Echinozoa</taxon>
        <taxon>Holothuroidea</taxon>
        <taxon>Aspidochirotacea</taxon>
        <taxon>Aspidochirotida</taxon>
        <taxon>Holothuriidae</taxon>
        <taxon>Holothuria</taxon>
    </lineage>
</organism>
<evidence type="ECO:0000259" key="12">
    <source>
        <dbReference type="PROSITE" id="PS50089"/>
    </source>
</evidence>
<dbReference type="GO" id="GO:0016818">
    <property type="term" value="F:hydrolase activity, acting on acid anhydrides, in phosphorus-containing anhydrides"/>
    <property type="evidence" value="ECO:0007669"/>
    <property type="project" value="InterPro"/>
</dbReference>
<accession>A0A9Q1BPM7</accession>
<dbReference type="InterPro" id="IPR049730">
    <property type="entry name" value="SNF2/RAD54-like_C"/>
</dbReference>
<evidence type="ECO:0000256" key="4">
    <source>
        <dbReference type="ARBA" id="ARBA00022771"/>
    </source>
</evidence>
<protein>
    <submittedName>
        <fullName evidence="15">Helicase-like transcription factor</fullName>
    </submittedName>
</protein>
<dbReference type="Pfam" id="PF00176">
    <property type="entry name" value="SNF2-rel_dom"/>
    <property type="match status" value="1"/>
</dbReference>
<dbReference type="Gene3D" id="3.40.50.300">
    <property type="entry name" value="P-loop containing nucleotide triphosphate hydrolases"/>
    <property type="match status" value="1"/>
</dbReference>
<feature type="compositionally biased region" description="Polar residues" evidence="11">
    <location>
        <begin position="12"/>
        <end position="21"/>
    </location>
</feature>
<comment type="caution">
    <text evidence="15">The sequence shown here is derived from an EMBL/GenBank/DDBJ whole genome shotgun (WGS) entry which is preliminary data.</text>
</comment>
<evidence type="ECO:0000313" key="16">
    <source>
        <dbReference type="Proteomes" id="UP001152320"/>
    </source>
</evidence>
<dbReference type="GO" id="GO:0005634">
    <property type="term" value="C:nucleus"/>
    <property type="evidence" value="ECO:0007669"/>
    <property type="project" value="UniProtKB-SubCell"/>
</dbReference>
<dbReference type="GO" id="GO:0005524">
    <property type="term" value="F:ATP binding"/>
    <property type="evidence" value="ECO:0007669"/>
    <property type="project" value="UniProtKB-KW"/>
</dbReference>
<dbReference type="InterPro" id="IPR000330">
    <property type="entry name" value="SNF2_N"/>
</dbReference>
<keyword evidence="5" id="KW-0378">Hydrolase</keyword>
<dbReference type="PANTHER" id="PTHR45626:SF17">
    <property type="entry name" value="HELICASE-LIKE TRANSCRIPTION FACTOR"/>
    <property type="match status" value="1"/>
</dbReference>
<evidence type="ECO:0000259" key="13">
    <source>
        <dbReference type="PROSITE" id="PS51192"/>
    </source>
</evidence>
<dbReference type="GO" id="GO:0008094">
    <property type="term" value="F:ATP-dependent activity, acting on DNA"/>
    <property type="evidence" value="ECO:0007669"/>
    <property type="project" value="TreeGrafter"/>
</dbReference>
<dbReference type="OrthoDB" id="276744at2759"/>
<keyword evidence="9" id="KW-0539">Nucleus</keyword>
<evidence type="ECO:0000256" key="8">
    <source>
        <dbReference type="ARBA" id="ARBA00022840"/>
    </source>
</evidence>
<feature type="compositionally biased region" description="Basic residues" evidence="11">
    <location>
        <begin position="465"/>
        <end position="476"/>
    </location>
</feature>
<dbReference type="Pfam" id="PF00271">
    <property type="entry name" value="Helicase_C"/>
    <property type="match status" value="1"/>
</dbReference>
<feature type="region of interest" description="Disordered" evidence="11">
    <location>
        <begin position="450"/>
        <end position="549"/>
    </location>
</feature>
<dbReference type="SMART" id="SM00184">
    <property type="entry name" value="RING"/>
    <property type="match status" value="1"/>
</dbReference>
<dbReference type="InterPro" id="IPR017907">
    <property type="entry name" value="Znf_RING_CS"/>
</dbReference>
<comment type="subcellular location">
    <subcellularLocation>
        <location evidence="1">Nucleus</location>
    </subcellularLocation>
</comment>
<evidence type="ECO:0000256" key="5">
    <source>
        <dbReference type="ARBA" id="ARBA00022801"/>
    </source>
</evidence>
<dbReference type="PROSITE" id="PS51194">
    <property type="entry name" value="HELICASE_CTER"/>
    <property type="match status" value="1"/>
</dbReference>
<proteinExistence type="predicted"/>
<keyword evidence="3" id="KW-0547">Nucleotide-binding</keyword>
<feature type="compositionally biased region" description="Basic and acidic residues" evidence="11">
    <location>
        <begin position="490"/>
        <end position="506"/>
    </location>
</feature>
<dbReference type="PROSITE" id="PS50089">
    <property type="entry name" value="ZF_RING_2"/>
    <property type="match status" value="1"/>
</dbReference>
<dbReference type="GO" id="GO:0006281">
    <property type="term" value="P:DNA repair"/>
    <property type="evidence" value="ECO:0007669"/>
    <property type="project" value="TreeGrafter"/>
</dbReference>
<feature type="domain" description="RING-type" evidence="12">
    <location>
        <begin position="840"/>
        <end position="881"/>
    </location>
</feature>
<dbReference type="GO" id="GO:0003676">
    <property type="term" value="F:nucleic acid binding"/>
    <property type="evidence" value="ECO:0007669"/>
    <property type="project" value="InterPro"/>
</dbReference>
<dbReference type="AlphaFoldDB" id="A0A9Q1BPM7"/>
<dbReference type="GO" id="GO:0008270">
    <property type="term" value="F:zinc ion binding"/>
    <property type="evidence" value="ECO:0007669"/>
    <property type="project" value="UniProtKB-KW"/>
</dbReference>
<evidence type="ECO:0000259" key="14">
    <source>
        <dbReference type="PROSITE" id="PS51194"/>
    </source>
</evidence>
<evidence type="ECO:0000313" key="15">
    <source>
        <dbReference type="EMBL" id="KAJ8030290.1"/>
    </source>
</evidence>
<feature type="domain" description="Helicase ATP-binding" evidence="13">
    <location>
        <begin position="555"/>
        <end position="684"/>
    </location>
</feature>
<feature type="region of interest" description="Disordered" evidence="11">
    <location>
        <begin position="1"/>
        <end position="21"/>
    </location>
</feature>
<evidence type="ECO:0000256" key="11">
    <source>
        <dbReference type="SAM" id="MobiDB-lite"/>
    </source>
</evidence>
<evidence type="ECO:0000256" key="10">
    <source>
        <dbReference type="PROSITE-ProRule" id="PRU00175"/>
    </source>
</evidence>
<keyword evidence="7" id="KW-0862">Zinc</keyword>
<sequence>MPGPNWRKGWSKQRTQWNSDLSSSPLNVSDILSSIRSPGGLNNSFTESGVDVQDTSLDDQYFLGTVRGNIVGLQYYDGEVNDKEMVALIREPYNKYDCNAIRVENTWGEQVGHIKRELAKPIAHICDNRLARIEGLVPFGHRNAYRIPVDISFWGPYENIEAIKAKLSRHGFYLTNVPLEMNQPGSSSGGGRSGPVYQPKSVLGASVKLSHAEMKNQLDKLFEDIKSGDKTSYKEPSKAILSNLYPHQKQALHWMMIRENSDDLPPFWESHGGNFINTLTNFVSFKKPNGVHGGILADDMGLGKTLTLISLVLTNSLDGLPIFEVEVEASSSSQFRKKGTNGQSLHPPTSDLTQQLPVLPRMEVASSLRKDVTMQCIVGTVQDVANGSSVTVTQTGNTVEEVIVIDEEVHKETAITSIPLVGNEVIVIDDDEVGSEGSVATVLVPEVPTNDSSKEMAAIPVETGKKRRPQRSTRKPVKYEVIDDEDENWTPEKKPKKTSADDIGSKEKKKTKSGAGKKGKGAKKSKTVKASVERNPNRPKLRRRVEGGGQRPTATLIVCPVSVLSNWMDQLEEHLDPDVDLKVYLYHGQSRSTNAKKLAAEDIVITTYNTLAHEFKAKGSKSALHRVSWLRVVLDEAHIIRNPSANQTKAILELSSERQWALSGTPIQNNIKDLWSLVSFLKLEPFKTNRQWWQRIIERPIRQGDQDALRRVQKLMEVLALRRTKTQKVDGKLLVELPPKTVVLQYVDLSEEERKVYDSMAKDGKLSVSKYFTSGKLLDHYGDVLAILLRLRQLCCHPSICAQAATKLATSDSSSCDEEEKKRLVTALLALLSQGSDEECCICLDSLKQPVITSCAHVFCFQCILEVISLDKDNARCPLCRGTITQQALVHVPQEEQREAKQDTPAEWHSSAKVDALMQSLLDEREKDPTTKSLVVSQFTTFLNLLQRPLREKGFNFVRLDGSMTAAKRNEAISQFSSPAEGSPTVFLLSLKAGGVGLNLTAANKVFLMEPAWNPAIEDQCFDRCHRLGQTKEVTVTKFIIKDSIEERMLQLQEKKRSLMSEAFGVKASAEDKRKTRVNDVKTLFGL</sequence>
<evidence type="ECO:0000256" key="6">
    <source>
        <dbReference type="ARBA" id="ARBA00022806"/>
    </source>
</evidence>
<evidence type="ECO:0000256" key="9">
    <source>
        <dbReference type="ARBA" id="ARBA00023242"/>
    </source>
</evidence>
<dbReference type="PROSITE" id="PS51192">
    <property type="entry name" value="HELICASE_ATP_BIND_1"/>
    <property type="match status" value="1"/>
</dbReference>
<dbReference type="PROSITE" id="PS00518">
    <property type="entry name" value="ZF_RING_1"/>
    <property type="match status" value="1"/>
</dbReference>
<dbReference type="SMART" id="SM00490">
    <property type="entry name" value="HELICc"/>
    <property type="match status" value="1"/>
</dbReference>
<evidence type="ECO:0000256" key="3">
    <source>
        <dbReference type="ARBA" id="ARBA00022741"/>
    </source>
</evidence>
<dbReference type="PANTHER" id="PTHR45626">
    <property type="entry name" value="TRANSCRIPTION TERMINATION FACTOR 2-RELATED"/>
    <property type="match status" value="1"/>
</dbReference>
<keyword evidence="4 10" id="KW-0863">Zinc-finger</keyword>
<dbReference type="Gene3D" id="3.30.40.10">
    <property type="entry name" value="Zinc/RING finger domain, C3HC4 (zinc finger)"/>
    <property type="match status" value="1"/>
</dbReference>